<dbReference type="Pfam" id="PF13625">
    <property type="entry name" value="Helicase_C_3"/>
    <property type="match status" value="1"/>
</dbReference>
<reference evidence="3" key="1">
    <citation type="submission" date="2016-10" db="EMBL/GenBank/DDBJ databases">
        <authorList>
            <person name="Varghese N."/>
            <person name="Submissions S."/>
        </authorList>
    </citation>
    <scope>NUCLEOTIDE SEQUENCE [LARGE SCALE GENOMIC DNA]</scope>
    <source>
        <strain evidence="3">CGMCC 1.10223</strain>
    </source>
</reference>
<dbReference type="AlphaFoldDB" id="A0A1I1Y342"/>
<dbReference type="RefSeq" id="WP_046230586.1">
    <property type="nucleotide sequence ID" value="NZ_FONN01000001.1"/>
</dbReference>
<organism evidence="2 3">
    <name type="scientific">Paenibacillus algorifonticola</name>
    <dbReference type="NCBI Taxonomy" id="684063"/>
    <lineage>
        <taxon>Bacteria</taxon>
        <taxon>Bacillati</taxon>
        <taxon>Bacillota</taxon>
        <taxon>Bacilli</taxon>
        <taxon>Bacillales</taxon>
        <taxon>Paenibacillaceae</taxon>
        <taxon>Paenibacillus</taxon>
    </lineage>
</organism>
<gene>
    <name evidence="2" type="ORF">SAMN04487969_101265</name>
</gene>
<evidence type="ECO:0000259" key="1">
    <source>
        <dbReference type="Pfam" id="PF13625"/>
    </source>
</evidence>
<sequence length="618" mass="69968">MYVHELADKLTDYRQQTFMEAPMWWYAVKEDRLWSDAVKDRRSVLEAIQSLSSTTLETLKAVMKLAGADPASEERLFRLGPKLARMSGAEFRWALTELQRGGLVFSVSRNWGERVYFVPRDSFALWQQLLFPCHLDGKAMDTLAETEDEVQFHASGRLLGLQLLDAWTELARSGLALTNKGILPKKIIARIGIAVTFTEQHIACLNISDDRVRKYGRKAAFILETAIRLGLLEEEEDRLVWVKDKLEQWLLLNSLAREACLHSLMVEHYLYRQPLLAHGAAALSVLSTGHWYEARDWLHHAQSDAVAVAAGQLDLGDKLLLLGWLDTLHAFGWIERMELSADRSWFHWMINPQQGPDDWAAPLPNEAVIVQPNGEIIVLPECDGRIRWELELMAERVNEEQLGLYRLSRKSIERAIAFGRTEAAMLAFLGWASGSQDAAAEAAPLLRDWASKLGQLSKPVPSGGSIGEGRDYPSFHDSSQQSLAAGFRLYPVYGMAASRAEQEEWLGHYELIQHDEEHNQGSYAGLKQIPASWLNQRRAYHHSTSREMMERALQWQTPVELLLEEGMVSFVPWELHAESNSWSVSGSFSGARYGEIVRLSPGSWQAMRLLVPGINFHT</sequence>
<dbReference type="Proteomes" id="UP000183410">
    <property type="component" value="Unassembled WGS sequence"/>
</dbReference>
<protein>
    <recommendedName>
        <fullName evidence="1">Helicase XPB/Ssl2 N-terminal domain-containing protein</fullName>
    </recommendedName>
</protein>
<dbReference type="InterPro" id="IPR032830">
    <property type="entry name" value="XPB/Ssl2_N"/>
</dbReference>
<evidence type="ECO:0000313" key="2">
    <source>
        <dbReference type="EMBL" id="SFE13971.1"/>
    </source>
</evidence>
<dbReference type="OrthoDB" id="2987331at2"/>
<feature type="domain" description="Helicase XPB/Ssl2 N-terminal" evidence="1">
    <location>
        <begin position="368"/>
        <end position="456"/>
    </location>
</feature>
<dbReference type="EMBL" id="FONN01000001">
    <property type="protein sequence ID" value="SFE13971.1"/>
    <property type="molecule type" value="Genomic_DNA"/>
</dbReference>
<evidence type="ECO:0000313" key="3">
    <source>
        <dbReference type="Proteomes" id="UP000183410"/>
    </source>
</evidence>
<proteinExistence type="predicted"/>
<keyword evidence="3" id="KW-1185">Reference proteome</keyword>
<name>A0A1I1Y342_9BACL</name>
<accession>A0A1I1Y342</accession>